<evidence type="ECO:0000313" key="3">
    <source>
        <dbReference type="Proteomes" id="UP000050761"/>
    </source>
</evidence>
<reference evidence="2 3" key="1">
    <citation type="submission" date="2018-11" db="EMBL/GenBank/DDBJ databases">
        <authorList>
            <consortium name="Pathogen Informatics"/>
        </authorList>
    </citation>
    <scope>NUCLEOTIDE SEQUENCE [LARGE SCALE GENOMIC DNA]</scope>
</reference>
<feature type="transmembrane region" description="Helical" evidence="1">
    <location>
        <begin position="195"/>
        <end position="215"/>
    </location>
</feature>
<keyword evidence="1" id="KW-0812">Transmembrane</keyword>
<dbReference type="WBParaSite" id="HPBE_0001643701-mRNA-1">
    <property type="protein sequence ID" value="HPBE_0001643701-mRNA-1"/>
    <property type="gene ID" value="HPBE_0001643701"/>
</dbReference>
<dbReference type="AlphaFoldDB" id="A0A183G4I7"/>
<accession>A0A183G4I7</accession>
<protein>
    <submittedName>
        <fullName evidence="4">PBPe domain-containing protein</fullName>
    </submittedName>
</protein>
<dbReference type="EMBL" id="UZAH01029416">
    <property type="protein sequence ID" value="VDP05935.1"/>
    <property type="molecule type" value="Genomic_DNA"/>
</dbReference>
<gene>
    <name evidence="2" type="ORF">HPBE_LOCUS16436</name>
</gene>
<dbReference type="Pfam" id="PF10326">
    <property type="entry name" value="7TM_GPCR_Str"/>
    <property type="match status" value="1"/>
</dbReference>
<organism evidence="3 4">
    <name type="scientific">Heligmosomoides polygyrus</name>
    <name type="common">Parasitic roundworm</name>
    <dbReference type="NCBI Taxonomy" id="6339"/>
    <lineage>
        <taxon>Eukaryota</taxon>
        <taxon>Metazoa</taxon>
        <taxon>Ecdysozoa</taxon>
        <taxon>Nematoda</taxon>
        <taxon>Chromadorea</taxon>
        <taxon>Rhabditida</taxon>
        <taxon>Rhabditina</taxon>
        <taxon>Rhabditomorpha</taxon>
        <taxon>Strongyloidea</taxon>
        <taxon>Heligmosomidae</taxon>
        <taxon>Heligmosomoides</taxon>
    </lineage>
</organism>
<accession>A0A3P8BGU4</accession>
<keyword evidence="1" id="KW-0472">Membrane</keyword>
<name>A0A183G4I7_HELPZ</name>
<proteinExistence type="predicted"/>
<evidence type="ECO:0000313" key="4">
    <source>
        <dbReference type="WBParaSite" id="HPBE_0001643701-mRNA-1"/>
    </source>
</evidence>
<evidence type="ECO:0000313" key="2">
    <source>
        <dbReference type="EMBL" id="VDP05935.1"/>
    </source>
</evidence>
<dbReference type="InterPro" id="IPR019428">
    <property type="entry name" value="7TM_GPCR_serpentine_rcpt_Str"/>
</dbReference>
<feature type="transmembrane region" description="Helical" evidence="1">
    <location>
        <begin position="258"/>
        <end position="279"/>
    </location>
</feature>
<dbReference type="OrthoDB" id="5875827at2759"/>
<keyword evidence="3" id="KW-1185">Reference proteome</keyword>
<sequence length="317" mass="36329">MLWGDRLIRHDLRVCDETSVAILHKDKVDLSAGALAIDRDEVGIAFTKYGVHYGEVVRFRILKDTLTICVTRPVTEFTMTAVPVFHRADVPIKLTNDYDDIFRRYFGCLLINNRVTKSFETITPTTGGPGLPHRKTLKPRLMSLDLLLDHLVSCTAHKSILLCSSASTNSHKRPVNFYSPPIILDEPPEIQEDHVTFLLGIVLLISVAVGCIFTLSRIGRPRLSVTYGNIANYDFMMWMPSKQHRRQNLAFLIEEKRYILMWIMAVFAWGATYGLITYYCFAPSEEYYSYARNFILRDLGLSVEEMTFYCVFVYVSV</sequence>
<dbReference type="Proteomes" id="UP000050761">
    <property type="component" value="Unassembled WGS sequence"/>
</dbReference>
<evidence type="ECO:0000256" key="1">
    <source>
        <dbReference type="SAM" id="Phobius"/>
    </source>
</evidence>
<reference evidence="4" key="2">
    <citation type="submission" date="2019-09" db="UniProtKB">
        <authorList>
            <consortium name="WormBaseParasite"/>
        </authorList>
    </citation>
    <scope>IDENTIFICATION</scope>
</reference>
<keyword evidence="1" id="KW-1133">Transmembrane helix</keyword>